<gene>
    <name evidence="4" type="ORF">NOF55_16740</name>
</gene>
<dbReference type="EMBL" id="JANFPI010000005">
    <property type="protein sequence ID" value="MCX8998762.1"/>
    <property type="molecule type" value="Genomic_DNA"/>
</dbReference>
<dbReference type="AlphaFoldDB" id="A0AAE3N577"/>
<reference evidence="4" key="1">
    <citation type="submission" date="2022-07" db="EMBL/GenBank/DDBJ databases">
        <title>Ectorhizobium quercum gen.nov., sp. nov.</title>
        <authorList>
            <person name="Ma T."/>
            <person name="Li Y."/>
        </authorList>
    </citation>
    <scope>NUCLEOTIDE SEQUENCE</scope>
    <source>
        <strain evidence="4">BDR2-2</strain>
    </source>
</reference>
<evidence type="ECO:0000256" key="3">
    <source>
        <dbReference type="SAM" id="Coils"/>
    </source>
</evidence>
<dbReference type="GO" id="GO:0005886">
    <property type="term" value="C:plasma membrane"/>
    <property type="evidence" value="ECO:0007669"/>
    <property type="project" value="TreeGrafter"/>
</dbReference>
<dbReference type="Gene3D" id="1.20.5.1700">
    <property type="match status" value="1"/>
</dbReference>
<protein>
    <submittedName>
        <fullName evidence="4">Class I SAM-dependent methyltransferase</fullName>
        <ecNumber evidence="4">2.1.1.-</ecNumber>
    </submittedName>
</protein>
<evidence type="ECO:0000256" key="1">
    <source>
        <dbReference type="ARBA" id="ARBA00022603"/>
    </source>
</evidence>
<sequence length="535" mass="59824">MNQRSITEAFQLVCTPSTFMIPQYQNISAWHEHVPFAFWLMESMRPTSFVELGTHYGVSYFSFCQAVKALDLGTRCYAVDSWRGDPHAGFYGEEVYKEVSSYNNDNYSSFSCLIRSSFDDALESFQGGEIDILHIDGNHTYESVRNDFEKWFPKLSSQSLVLFHDTNVRERDFGVFRLFNELKARYPYFEFLHGYGLGIIGTGSVIQEAARNLFECQSNLETYVTVANVFSRLGRACSEAAANKRNVAEIGALKERRDQLIEESATNKQQFHAVQLVASDAQQEVADLRAQNEAMKSEVAVLRAQGGAAQQEVADLRAQNEAMKSEVAVLRAQGGAAQQEVVDLRAQNEAMKSEVAVLRAQGGAAQQEVADLRAQNEAMKSEVAVLRAQSGAAQQEVADLRTQNEASACAKSALLQQLEDANAGAAEKIKEKEFILMEKINEIAALTNIIGDCQRENMLDRRNTKSDIYNVINVLMSGPISKLRIRKNARLLQEVGFVDREWYLKSYPDVDAVGMDPGVHFLLYGYKEGRSPNGR</sequence>
<evidence type="ECO:0000313" key="4">
    <source>
        <dbReference type="EMBL" id="MCX8998762.1"/>
    </source>
</evidence>
<comment type="caution">
    <text evidence="4">The sequence shown here is derived from an EMBL/GenBank/DDBJ whole genome shotgun (WGS) entry which is preliminary data.</text>
</comment>
<dbReference type="GO" id="GO:0008168">
    <property type="term" value="F:methyltransferase activity"/>
    <property type="evidence" value="ECO:0007669"/>
    <property type="project" value="UniProtKB-KW"/>
</dbReference>
<feature type="coiled-coil region" evidence="3">
    <location>
        <begin position="278"/>
        <end position="389"/>
    </location>
</feature>
<dbReference type="PANTHER" id="PTHR40048:SF1">
    <property type="entry name" value="RHAMNOSYL O-METHYLTRANSFERASE"/>
    <property type="match status" value="1"/>
</dbReference>
<dbReference type="GO" id="GO:0032259">
    <property type="term" value="P:methylation"/>
    <property type="evidence" value="ECO:0007669"/>
    <property type="project" value="UniProtKB-KW"/>
</dbReference>
<accession>A0AAE3N577</accession>
<keyword evidence="5" id="KW-1185">Reference proteome</keyword>
<dbReference type="EC" id="2.1.1.-" evidence="4"/>
<organism evidence="4 5">
    <name type="scientific">Ectorhizobium quercum</name>
    <dbReference type="NCBI Taxonomy" id="2965071"/>
    <lineage>
        <taxon>Bacteria</taxon>
        <taxon>Pseudomonadati</taxon>
        <taxon>Pseudomonadota</taxon>
        <taxon>Alphaproteobacteria</taxon>
        <taxon>Hyphomicrobiales</taxon>
        <taxon>Rhizobiaceae</taxon>
        <taxon>Ectorhizobium</taxon>
    </lineage>
</organism>
<dbReference type="Gene3D" id="3.40.50.150">
    <property type="entry name" value="Vaccinia Virus protein VP39"/>
    <property type="match status" value="1"/>
</dbReference>
<dbReference type="InterPro" id="IPR029063">
    <property type="entry name" value="SAM-dependent_MTases_sf"/>
</dbReference>
<dbReference type="Pfam" id="PF13578">
    <property type="entry name" value="Methyltransf_24"/>
    <property type="match status" value="1"/>
</dbReference>
<keyword evidence="1 4" id="KW-0489">Methyltransferase</keyword>
<keyword evidence="3" id="KW-0175">Coiled coil</keyword>
<proteinExistence type="predicted"/>
<keyword evidence="2 4" id="KW-0808">Transferase</keyword>
<evidence type="ECO:0000256" key="2">
    <source>
        <dbReference type="ARBA" id="ARBA00022679"/>
    </source>
</evidence>
<name>A0AAE3N577_9HYPH</name>
<evidence type="ECO:0000313" key="5">
    <source>
        <dbReference type="Proteomes" id="UP001208771"/>
    </source>
</evidence>
<dbReference type="Proteomes" id="UP001208771">
    <property type="component" value="Unassembled WGS sequence"/>
</dbReference>
<dbReference type="SUPFAM" id="SSF53335">
    <property type="entry name" value="S-adenosyl-L-methionine-dependent methyltransferases"/>
    <property type="match status" value="1"/>
</dbReference>
<dbReference type="GO" id="GO:0071770">
    <property type="term" value="P:DIM/DIP cell wall layer assembly"/>
    <property type="evidence" value="ECO:0007669"/>
    <property type="project" value="TreeGrafter"/>
</dbReference>
<dbReference type="PANTHER" id="PTHR40048">
    <property type="entry name" value="RHAMNOSYL O-METHYLTRANSFERASE"/>
    <property type="match status" value="1"/>
</dbReference>
<dbReference type="RefSeq" id="WP_306412351.1">
    <property type="nucleotide sequence ID" value="NZ_JANFPI010000005.1"/>
</dbReference>